<dbReference type="InterPro" id="IPR036397">
    <property type="entry name" value="RNaseH_sf"/>
</dbReference>
<evidence type="ECO:0000313" key="4">
    <source>
        <dbReference type="Proteomes" id="UP001231518"/>
    </source>
</evidence>
<gene>
    <name evidence="3" type="ORF">PYW07_010399</name>
</gene>
<dbReference type="EMBL" id="JARGEI010000026">
    <property type="protein sequence ID" value="KAJ8708274.1"/>
    <property type="molecule type" value="Genomic_DNA"/>
</dbReference>
<comment type="caution">
    <text evidence="3">The sequence shown here is derived from an EMBL/GenBank/DDBJ whole genome shotgun (WGS) entry which is preliminary data.</text>
</comment>
<dbReference type="InterPro" id="IPR038717">
    <property type="entry name" value="Tc1-like_DDE_dom"/>
</dbReference>
<dbReference type="InterPro" id="IPR002492">
    <property type="entry name" value="Transposase_Tc1-like"/>
</dbReference>
<dbReference type="PANTHER" id="PTHR47326:SF1">
    <property type="entry name" value="HTH PSQ-TYPE DOMAIN-CONTAINING PROTEIN"/>
    <property type="match status" value="1"/>
</dbReference>
<dbReference type="AlphaFoldDB" id="A0AAD7YAB2"/>
<dbReference type="PANTHER" id="PTHR47326">
    <property type="entry name" value="TRANSPOSABLE ELEMENT TC3 TRANSPOSASE-LIKE PROTEIN"/>
    <property type="match status" value="1"/>
</dbReference>
<protein>
    <recommendedName>
        <fullName evidence="5">Transposase</fullName>
    </recommendedName>
</protein>
<dbReference type="GO" id="GO:0003677">
    <property type="term" value="F:DNA binding"/>
    <property type="evidence" value="ECO:0007669"/>
    <property type="project" value="InterPro"/>
</dbReference>
<proteinExistence type="predicted"/>
<accession>A0AAD7YAB2</accession>
<dbReference type="GO" id="GO:0006313">
    <property type="term" value="P:DNA transposition"/>
    <property type="evidence" value="ECO:0007669"/>
    <property type="project" value="InterPro"/>
</dbReference>
<dbReference type="Gene3D" id="3.30.420.10">
    <property type="entry name" value="Ribonuclease H-like superfamily/Ribonuclease H"/>
    <property type="match status" value="1"/>
</dbReference>
<dbReference type="Pfam" id="PF13358">
    <property type="entry name" value="DDE_3"/>
    <property type="match status" value="1"/>
</dbReference>
<organism evidence="3 4">
    <name type="scientific">Mythimna separata</name>
    <name type="common">Oriental armyworm</name>
    <name type="synonym">Pseudaletia separata</name>
    <dbReference type="NCBI Taxonomy" id="271217"/>
    <lineage>
        <taxon>Eukaryota</taxon>
        <taxon>Metazoa</taxon>
        <taxon>Ecdysozoa</taxon>
        <taxon>Arthropoda</taxon>
        <taxon>Hexapoda</taxon>
        <taxon>Insecta</taxon>
        <taxon>Pterygota</taxon>
        <taxon>Neoptera</taxon>
        <taxon>Endopterygota</taxon>
        <taxon>Lepidoptera</taxon>
        <taxon>Glossata</taxon>
        <taxon>Ditrysia</taxon>
        <taxon>Noctuoidea</taxon>
        <taxon>Noctuidae</taxon>
        <taxon>Noctuinae</taxon>
        <taxon>Hadenini</taxon>
        <taxon>Mythimna</taxon>
    </lineage>
</organism>
<sequence length="267" mass="31495">MPRNVQPRIFTPERLQQLVEVYQQQPFTPTRTFAAQYECTTETVRQALKRAGYKHRRPARKIQLTEVHKAARVRFARDYRDFNFSNAIFSDEKSFTSNQQGRRHLWRLNNTRYEPQNVIPNNESGRIVVNMWGWMSSSGPGELVYIPERANGTNYLELLQETMVPTVRSVYPQDEVPEILFIQDNCPIHTSRVVRNWLEQQPDIRTVPWPSRSPDLNPIENLWGIMVQKWDNRNERTKENLVAHVDRVWEGFCGSNLCEVLVNSMRH</sequence>
<evidence type="ECO:0000313" key="3">
    <source>
        <dbReference type="EMBL" id="KAJ8708274.1"/>
    </source>
</evidence>
<dbReference type="Pfam" id="PF01498">
    <property type="entry name" value="HTH_Tnp_Tc3_2"/>
    <property type="match status" value="1"/>
</dbReference>
<feature type="domain" description="Transposase Tc1-like" evidence="1">
    <location>
        <begin position="17"/>
        <end position="81"/>
    </location>
</feature>
<feature type="domain" description="Tc1-like transposase DDE" evidence="2">
    <location>
        <begin position="88"/>
        <end position="241"/>
    </location>
</feature>
<keyword evidence="4" id="KW-1185">Reference proteome</keyword>
<evidence type="ECO:0008006" key="5">
    <source>
        <dbReference type="Google" id="ProtNLM"/>
    </source>
</evidence>
<dbReference type="Proteomes" id="UP001231518">
    <property type="component" value="Chromosome 25"/>
</dbReference>
<evidence type="ECO:0000259" key="2">
    <source>
        <dbReference type="Pfam" id="PF13358"/>
    </source>
</evidence>
<reference evidence="3" key="1">
    <citation type="submission" date="2023-03" db="EMBL/GenBank/DDBJ databases">
        <title>Chromosome-level genomes of two armyworms, Mythimna separata and Mythimna loreyi, provide insights into the biosynthesis and reception of sex pheromones.</title>
        <authorList>
            <person name="Zhao H."/>
        </authorList>
    </citation>
    <scope>NUCLEOTIDE SEQUENCE</scope>
    <source>
        <strain evidence="3">BeijingLab</strain>
        <tissue evidence="3">Pupa</tissue>
    </source>
</reference>
<dbReference type="GO" id="GO:0015074">
    <property type="term" value="P:DNA integration"/>
    <property type="evidence" value="ECO:0007669"/>
    <property type="project" value="InterPro"/>
</dbReference>
<evidence type="ECO:0000259" key="1">
    <source>
        <dbReference type="Pfam" id="PF01498"/>
    </source>
</evidence>
<name>A0AAD7YAB2_MYTSE</name>